<protein>
    <submittedName>
        <fullName evidence="2">Uncharacterized protein</fullName>
    </submittedName>
</protein>
<organism evidence="2 3">
    <name type="scientific">Micromonospora costi</name>
    <dbReference type="NCBI Taxonomy" id="1530042"/>
    <lineage>
        <taxon>Bacteria</taxon>
        <taxon>Bacillati</taxon>
        <taxon>Actinomycetota</taxon>
        <taxon>Actinomycetes</taxon>
        <taxon>Micromonosporales</taxon>
        <taxon>Micromonosporaceae</taxon>
        <taxon>Micromonospora</taxon>
    </lineage>
</organism>
<comment type="caution">
    <text evidence="2">The sequence shown here is derived from an EMBL/GenBank/DDBJ whole genome shotgun (WGS) entry which is preliminary data.</text>
</comment>
<gene>
    <name evidence="2" type="ORF">D7193_28720</name>
</gene>
<dbReference type="Proteomes" id="UP000279968">
    <property type="component" value="Unassembled WGS sequence"/>
</dbReference>
<evidence type="ECO:0000313" key="3">
    <source>
        <dbReference type="Proteomes" id="UP000279968"/>
    </source>
</evidence>
<proteinExistence type="predicted"/>
<name>A0A3A9ZUJ2_9ACTN</name>
<evidence type="ECO:0000313" key="2">
    <source>
        <dbReference type="EMBL" id="RKN51889.1"/>
    </source>
</evidence>
<feature type="region of interest" description="Disordered" evidence="1">
    <location>
        <begin position="1"/>
        <end position="56"/>
    </location>
</feature>
<evidence type="ECO:0000256" key="1">
    <source>
        <dbReference type="SAM" id="MobiDB-lite"/>
    </source>
</evidence>
<dbReference type="AlphaFoldDB" id="A0A3A9ZUJ2"/>
<accession>A0A3A9ZUJ2</accession>
<reference evidence="2 3" key="1">
    <citation type="journal article" date="2015" name="Int. J. Syst. Evol. Microbiol.">
        <title>Micromonospora costi sp. nov., isolated from a leaf of Costus speciosus.</title>
        <authorList>
            <person name="Thawai C."/>
        </authorList>
    </citation>
    <scope>NUCLEOTIDE SEQUENCE [LARGE SCALE GENOMIC DNA]</scope>
    <source>
        <strain evidence="2 3">CS1-12</strain>
    </source>
</reference>
<dbReference type="EMBL" id="RBAN01000006">
    <property type="protein sequence ID" value="RKN51889.1"/>
    <property type="molecule type" value="Genomic_DNA"/>
</dbReference>
<keyword evidence="3" id="KW-1185">Reference proteome</keyword>
<sequence>MTAGDARSYREDMSAVRPTPADPTPGLTSARGGGDQRAVPPEPGPDSLAVLSGSLGVRRPRLVADGFH</sequence>